<reference evidence="12" key="1">
    <citation type="submission" date="2025-08" db="UniProtKB">
        <authorList>
            <consortium name="RefSeq"/>
        </authorList>
    </citation>
    <scope>IDENTIFICATION</scope>
</reference>
<dbReference type="RefSeq" id="XP_036678141.3">
    <property type="nucleotide sequence ID" value="XM_036822246.3"/>
</dbReference>
<dbReference type="GO" id="GO:0046872">
    <property type="term" value="F:metal ion binding"/>
    <property type="evidence" value="ECO:0007669"/>
    <property type="project" value="UniProtKB-KW"/>
</dbReference>
<gene>
    <name evidence="12" type="primary">LOC108016005</name>
</gene>
<dbReference type="GO" id="GO:0005886">
    <property type="term" value="C:plasma membrane"/>
    <property type="evidence" value="ECO:0007669"/>
    <property type="project" value="UniProtKB-SubCell"/>
</dbReference>
<dbReference type="InterPro" id="IPR024079">
    <property type="entry name" value="MetalloPept_cat_dom_sf"/>
</dbReference>
<evidence type="ECO:0000259" key="9">
    <source>
        <dbReference type="Pfam" id="PF01431"/>
    </source>
</evidence>
<keyword evidence="6" id="KW-0378">Hydrolase</keyword>
<dbReference type="CDD" id="cd08662">
    <property type="entry name" value="M13"/>
    <property type="match status" value="1"/>
</dbReference>
<comment type="cofactor">
    <cofactor evidence="1">
        <name>Zn(2+)</name>
        <dbReference type="ChEBI" id="CHEBI:29105"/>
    </cofactor>
</comment>
<evidence type="ECO:0000256" key="8">
    <source>
        <dbReference type="ARBA" id="ARBA00023049"/>
    </source>
</evidence>
<dbReference type="GO" id="GO:0004222">
    <property type="term" value="F:metalloendopeptidase activity"/>
    <property type="evidence" value="ECO:0007669"/>
    <property type="project" value="InterPro"/>
</dbReference>
<dbReference type="PRINTS" id="PR00786">
    <property type="entry name" value="NEPRILYSIN"/>
</dbReference>
<dbReference type="InterPro" id="IPR018497">
    <property type="entry name" value="Peptidase_M13_C"/>
</dbReference>
<dbReference type="Gene3D" id="1.10.1380.10">
    <property type="entry name" value="Neutral endopeptidase , domain2"/>
    <property type="match status" value="1"/>
</dbReference>
<evidence type="ECO:0000259" key="10">
    <source>
        <dbReference type="Pfam" id="PF05649"/>
    </source>
</evidence>
<dbReference type="Proteomes" id="UP001652628">
    <property type="component" value="Chromosome 3"/>
</dbReference>
<evidence type="ECO:0000256" key="7">
    <source>
        <dbReference type="ARBA" id="ARBA00022833"/>
    </source>
</evidence>
<dbReference type="InterPro" id="IPR042089">
    <property type="entry name" value="Peptidase_M13_dom_2"/>
</dbReference>
<evidence type="ECO:0000256" key="1">
    <source>
        <dbReference type="ARBA" id="ARBA00001947"/>
    </source>
</evidence>
<name>A0AB40AFA3_DROSZ</name>
<protein>
    <submittedName>
        <fullName evidence="12">Neprilysin-1-like</fullName>
    </submittedName>
</protein>
<evidence type="ECO:0000313" key="11">
    <source>
        <dbReference type="Proteomes" id="UP001652628"/>
    </source>
</evidence>
<comment type="subcellular location">
    <subcellularLocation>
        <location evidence="2">Cell membrane</location>
        <topology evidence="2">Single-pass type II membrane protein</topology>
    </subcellularLocation>
</comment>
<keyword evidence="8" id="KW-0482">Metalloprotease</keyword>
<dbReference type="PANTHER" id="PTHR11733">
    <property type="entry name" value="ZINC METALLOPROTEASE FAMILY M13 NEPRILYSIN-RELATED"/>
    <property type="match status" value="1"/>
</dbReference>
<evidence type="ECO:0000256" key="6">
    <source>
        <dbReference type="ARBA" id="ARBA00022801"/>
    </source>
</evidence>
<dbReference type="PROSITE" id="PS51885">
    <property type="entry name" value="NEPRILYSIN"/>
    <property type="match status" value="1"/>
</dbReference>
<dbReference type="GeneID" id="108016005"/>
<dbReference type="SUPFAM" id="SSF55486">
    <property type="entry name" value="Metalloproteases ('zincins'), catalytic domain"/>
    <property type="match status" value="1"/>
</dbReference>
<dbReference type="PANTHER" id="PTHR11733:SF241">
    <property type="entry name" value="GH26575P-RELATED"/>
    <property type="match status" value="1"/>
</dbReference>
<proteinExistence type="inferred from homology"/>
<evidence type="ECO:0000313" key="12">
    <source>
        <dbReference type="RefSeq" id="XP_036678141.3"/>
    </source>
</evidence>
<dbReference type="Pfam" id="PF05649">
    <property type="entry name" value="Peptidase_M13_N"/>
    <property type="match status" value="1"/>
</dbReference>
<comment type="similarity">
    <text evidence="3">Belongs to the peptidase M13 family.</text>
</comment>
<keyword evidence="7" id="KW-0862">Zinc</keyword>
<evidence type="ECO:0000256" key="2">
    <source>
        <dbReference type="ARBA" id="ARBA00004401"/>
    </source>
</evidence>
<accession>A0AB40AFA3</accession>
<sequence length="695" mass="79963">MFFCSISLRATGLCGSLIFFFLLEFFAKANARTVNLTNYLQSHADLMKSYMNLSVAPCDNFYEYACGNYRNMKPDRYSTGKRASAKDITYTLDDITEKLLGMSDLAESLNVSSELRVTQRFYNACLGADLYPFPAADPNYLRLIRSIGGFPAVDGAAWNASNFNWLNMSAHLSNYGASGLTREKIHEEYPFPFQLVNPLLGFDSIVQKDSIDSNSSHVYRLNEKRMRGYLSSFQLPEDKIAEVVDGVFAFWREALVAAEKKEHDEETCPKFDSTNYMDIAWNYSLYDDMCDSNLVLCDMCDSYLVEIDKVCARHPEAAANYMSMKLLYHFDAKLSEAKYQKDYCTTTLRTFMPFLFNKIYMAEYFTEEKRLEVSEIVQELRKGLRRSLQEADWLDSETREKALLKESKIQSVIGSVEDSLRTDGLIREINRLEIIDDSYAATNINLYRLRVDMNRFSTRHSEELSEEALPQMVLLAMQVQAFYHPFENSIYVLAGILEPPIYHHSWPISLKLGTLGYVIGHELTHGFDTQGSNFDADGKILSWWSENSELGFKKRTECFVKAFSKYLIPEIDRHVDGKKTVDENIADSGGLKQALEAYRIHMKQLLEDPKQDRINEQLPGLDLLPEQLFFLGFAQMFCSDYKEEHLWDLLDNEINHTIEKYRVLGTLSNIEEFFQAFNCPVGSGMRVVAETCHMW</sequence>
<keyword evidence="5" id="KW-0479">Metal-binding</keyword>
<keyword evidence="11" id="KW-1185">Reference proteome</keyword>
<dbReference type="GO" id="GO:0016485">
    <property type="term" value="P:protein processing"/>
    <property type="evidence" value="ECO:0007669"/>
    <property type="project" value="TreeGrafter"/>
</dbReference>
<dbReference type="InterPro" id="IPR008753">
    <property type="entry name" value="Peptidase_M13_N"/>
</dbReference>
<dbReference type="InterPro" id="IPR000718">
    <property type="entry name" value="Peptidase_M13"/>
</dbReference>
<evidence type="ECO:0000256" key="3">
    <source>
        <dbReference type="ARBA" id="ARBA00007357"/>
    </source>
</evidence>
<evidence type="ECO:0000256" key="5">
    <source>
        <dbReference type="ARBA" id="ARBA00022723"/>
    </source>
</evidence>
<feature type="domain" description="Peptidase M13 C-terminal" evidence="9">
    <location>
        <begin position="481"/>
        <end position="686"/>
    </location>
</feature>
<dbReference type="AlphaFoldDB" id="A0AB40AFA3"/>
<evidence type="ECO:0000256" key="4">
    <source>
        <dbReference type="ARBA" id="ARBA00022670"/>
    </source>
</evidence>
<organism evidence="11 12">
    <name type="scientific">Drosophila suzukii</name>
    <name type="common">Spotted-wing drosophila fruit fly</name>
    <dbReference type="NCBI Taxonomy" id="28584"/>
    <lineage>
        <taxon>Eukaryota</taxon>
        <taxon>Metazoa</taxon>
        <taxon>Ecdysozoa</taxon>
        <taxon>Arthropoda</taxon>
        <taxon>Hexapoda</taxon>
        <taxon>Insecta</taxon>
        <taxon>Pterygota</taxon>
        <taxon>Neoptera</taxon>
        <taxon>Endopterygota</taxon>
        <taxon>Diptera</taxon>
        <taxon>Brachycera</taxon>
        <taxon>Muscomorpha</taxon>
        <taxon>Ephydroidea</taxon>
        <taxon>Drosophilidae</taxon>
        <taxon>Drosophila</taxon>
        <taxon>Sophophora</taxon>
    </lineage>
</organism>
<dbReference type="Pfam" id="PF01431">
    <property type="entry name" value="Peptidase_M13"/>
    <property type="match status" value="1"/>
</dbReference>
<feature type="domain" description="Peptidase M13 N-terminal" evidence="10">
    <location>
        <begin position="57"/>
        <end position="414"/>
    </location>
</feature>
<dbReference type="Gene3D" id="3.40.390.10">
    <property type="entry name" value="Collagenase (Catalytic Domain)"/>
    <property type="match status" value="1"/>
</dbReference>
<keyword evidence="4" id="KW-0645">Protease</keyword>